<evidence type="ECO:0000256" key="2">
    <source>
        <dbReference type="SAM" id="Phobius"/>
    </source>
</evidence>
<keyword evidence="2" id="KW-1133">Transmembrane helix</keyword>
<dbReference type="Proteomes" id="UP000464865">
    <property type="component" value="Chromosome M15-11"/>
</dbReference>
<dbReference type="InterPro" id="IPR019715">
    <property type="entry name" value="Haemolysin_XhlA"/>
</dbReference>
<proteinExistence type="predicted"/>
<evidence type="ECO:0000313" key="3">
    <source>
        <dbReference type="EMBL" id="QIB37817.1"/>
    </source>
</evidence>
<dbReference type="RefSeq" id="WP_003492004.1">
    <property type="nucleotide sequence ID" value="NZ_CP048632.1"/>
</dbReference>
<evidence type="ECO:0000313" key="4">
    <source>
        <dbReference type="Proteomes" id="UP000464865"/>
    </source>
</evidence>
<dbReference type="KEGG" id="roy:G3A56_07275"/>
<feature type="coiled-coil region" evidence="1">
    <location>
        <begin position="14"/>
        <end position="41"/>
    </location>
</feature>
<keyword evidence="2" id="KW-0812">Transmembrane</keyword>
<keyword evidence="4" id="KW-1185">Reference proteome</keyword>
<gene>
    <name evidence="3" type="ORF">G3A56_07275</name>
</gene>
<sequence>MNGFDFPSHIATKVDQAHTKIDNLAERVTDLERDSAVAEVRAVGMQTSLIEIKNSISKVAWLIVTAIIGGIMAFILKGGLSG</sequence>
<protein>
    <recommendedName>
        <fullName evidence="5">Hemolysin XhlA</fullName>
    </recommendedName>
</protein>
<dbReference type="AlphaFoldDB" id="A0A7L5BFX6"/>
<keyword evidence="1" id="KW-0175">Coiled coil</keyword>
<dbReference type="Pfam" id="PF10779">
    <property type="entry name" value="XhlA"/>
    <property type="match status" value="1"/>
</dbReference>
<feature type="transmembrane region" description="Helical" evidence="2">
    <location>
        <begin position="59"/>
        <end position="76"/>
    </location>
</feature>
<evidence type="ECO:0008006" key="5">
    <source>
        <dbReference type="Google" id="ProtNLM"/>
    </source>
</evidence>
<reference evidence="3 4" key="1">
    <citation type="submission" date="2020-02" db="EMBL/GenBank/DDBJ databases">
        <title>Plant-Promoting Endophytic Bacterium Rhizobium oryzihabitans sp. nov., Isolated from the Root of Rice.</title>
        <authorList>
            <person name="zhao J."/>
            <person name="Zhang G."/>
        </authorList>
    </citation>
    <scope>NUCLEOTIDE SEQUENCE [LARGE SCALE GENOMIC DNA]</scope>
    <source>
        <strain evidence="3 4">M15</strain>
    </source>
</reference>
<dbReference type="EMBL" id="CP048632">
    <property type="protein sequence ID" value="QIB37817.1"/>
    <property type="molecule type" value="Genomic_DNA"/>
</dbReference>
<keyword evidence="2" id="KW-0472">Membrane</keyword>
<evidence type="ECO:0000256" key="1">
    <source>
        <dbReference type="SAM" id="Coils"/>
    </source>
</evidence>
<organism evidence="3 4">
    <name type="scientific">Rhizobium oryzihabitans</name>
    <dbReference type="NCBI Taxonomy" id="2267833"/>
    <lineage>
        <taxon>Bacteria</taxon>
        <taxon>Pseudomonadati</taxon>
        <taxon>Pseudomonadota</taxon>
        <taxon>Alphaproteobacteria</taxon>
        <taxon>Hyphomicrobiales</taxon>
        <taxon>Rhizobiaceae</taxon>
        <taxon>Rhizobium/Agrobacterium group</taxon>
        <taxon>Rhizobium</taxon>
    </lineage>
</organism>
<accession>A0A7L5BFX6</accession>
<name>A0A7L5BFX6_9HYPH</name>